<comment type="caution">
    <text evidence="1">The sequence shown here is derived from an EMBL/GenBank/DDBJ whole genome shotgun (WGS) entry which is preliminary data.</text>
</comment>
<evidence type="ECO:0008006" key="3">
    <source>
        <dbReference type="Google" id="ProtNLM"/>
    </source>
</evidence>
<organism evidence="1 2">
    <name type="scientific">Deinococcus indicus</name>
    <dbReference type="NCBI Taxonomy" id="223556"/>
    <lineage>
        <taxon>Bacteria</taxon>
        <taxon>Thermotogati</taxon>
        <taxon>Deinococcota</taxon>
        <taxon>Deinococci</taxon>
        <taxon>Deinococcales</taxon>
        <taxon>Deinococcaceae</taxon>
        <taxon>Deinococcus</taxon>
    </lineage>
</organism>
<gene>
    <name evidence="1" type="ORF">CBQ26_00480</name>
</gene>
<dbReference type="OrthoDB" id="5196042at2"/>
<dbReference type="AlphaFoldDB" id="A0A246BTG1"/>
<evidence type="ECO:0000313" key="2">
    <source>
        <dbReference type="Proteomes" id="UP000197208"/>
    </source>
</evidence>
<sequence length="102" mass="10904">MKLRRWGDRAGEREGLTFWCPGCQGPHAVTTRGPGAWTFNGDLDAPVFSPSVLVQAEYPDGRRVCHSFVGMGGAPAGHIVFLSDCTHALAGQTVPLPDWPGT</sequence>
<evidence type="ECO:0000313" key="1">
    <source>
        <dbReference type="EMBL" id="OWL98968.1"/>
    </source>
</evidence>
<name>A0A246BTG1_9DEIO</name>
<proteinExistence type="predicted"/>
<dbReference type="Proteomes" id="UP000197208">
    <property type="component" value="Unassembled WGS sequence"/>
</dbReference>
<reference evidence="1 2" key="1">
    <citation type="submission" date="2017-05" db="EMBL/GenBank/DDBJ databases">
        <title>De novo genome assembly of Deniococcus indicus strain DR1.</title>
        <authorList>
            <person name="Chauhan D."/>
            <person name="Yennamalli R.M."/>
            <person name="Priyadarshini R."/>
        </authorList>
    </citation>
    <scope>NUCLEOTIDE SEQUENCE [LARGE SCALE GENOMIC DNA]</scope>
    <source>
        <strain evidence="1 2">DR1</strain>
    </source>
</reference>
<dbReference type="RefSeq" id="WP_088246661.1">
    <property type="nucleotide sequence ID" value="NZ_NHMK01000003.1"/>
</dbReference>
<dbReference type="InterPro" id="IPR045384">
    <property type="entry name" value="DUF6527"/>
</dbReference>
<dbReference type="Pfam" id="PF20137">
    <property type="entry name" value="BubE"/>
    <property type="match status" value="1"/>
</dbReference>
<protein>
    <recommendedName>
        <fullName evidence="3">Ammonia monooxygenase</fullName>
    </recommendedName>
</protein>
<dbReference type="EMBL" id="NHMK01000003">
    <property type="protein sequence ID" value="OWL98968.1"/>
    <property type="molecule type" value="Genomic_DNA"/>
</dbReference>
<keyword evidence="2" id="KW-1185">Reference proteome</keyword>
<accession>A0A246BTG1</accession>